<reference evidence="1 2" key="1">
    <citation type="journal article" date="2021" name="Plant Biotechnol. J.">
        <title>Multi-omics assisted identification of the key and species-specific regulatory components of drought-tolerant mechanisms in Gossypium stocksii.</title>
        <authorList>
            <person name="Yu D."/>
            <person name="Ke L."/>
            <person name="Zhang D."/>
            <person name="Wu Y."/>
            <person name="Sun Y."/>
            <person name="Mei J."/>
            <person name="Sun J."/>
            <person name="Sun Y."/>
        </authorList>
    </citation>
    <scope>NUCLEOTIDE SEQUENCE [LARGE SCALE GENOMIC DNA]</scope>
    <source>
        <strain evidence="2">cv. E1</strain>
        <tissue evidence="1">Leaf</tissue>
    </source>
</reference>
<dbReference type="EMBL" id="JAIQCV010000007">
    <property type="protein sequence ID" value="KAH1082721.1"/>
    <property type="molecule type" value="Genomic_DNA"/>
</dbReference>
<dbReference type="Proteomes" id="UP000828251">
    <property type="component" value="Unassembled WGS sequence"/>
</dbReference>
<accession>A0A9D3VGV3</accession>
<dbReference type="OrthoDB" id="1000367at2759"/>
<evidence type="ECO:0000313" key="2">
    <source>
        <dbReference type="Proteomes" id="UP000828251"/>
    </source>
</evidence>
<protein>
    <recommendedName>
        <fullName evidence="3">Retrotransposon gag domain-containing protein</fullName>
    </recommendedName>
</protein>
<sequence>MQRGTVGEYVREFKKLMLQNGLKSWVKQEVEQRDVQKLLEAMMVVESVVKLDLGKDKLGGLPSLKRGAYMKRITRKTMLMAMATIVVMGDHKLGRRNPGGKGTS</sequence>
<evidence type="ECO:0000313" key="1">
    <source>
        <dbReference type="EMBL" id="KAH1082721.1"/>
    </source>
</evidence>
<comment type="caution">
    <text evidence="1">The sequence shown here is derived from an EMBL/GenBank/DDBJ whole genome shotgun (WGS) entry which is preliminary data.</text>
</comment>
<dbReference type="AlphaFoldDB" id="A0A9D3VGV3"/>
<evidence type="ECO:0008006" key="3">
    <source>
        <dbReference type="Google" id="ProtNLM"/>
    </source>
</evidence>
<organism evidence="1 2">
    <name type="scientific">Gossypium stocksii</name>
    <dbReference type="NCBI Taxonomy" id="47602"/>
    <lineage>
        <taxon>Eukaryota</taxon>
        <taxon>Viridiplantae</taxon>
        <taxon>Streptophyta</taxon>
        <taxon>Embryophyta</taxon>
        <taxon>Tracheophyta</taxon>
        <taxon>Spermatophyta</taxon>
        <taxon>Magnoliopsida</taxon>
        <taxon>eudicotyledons</taxon>
        <taxon>Gunneridae</taxon>
        <taxon>Pentapetalae</taxon>
        <taxon>rosids</taxon>
        <taxon>malvids</taxon>
        <taxon>Malvales</taxon>
        <taxon>Malvaceae</taxon>
        <taxon>Malvoideae</taxon>
        <taxon>Gossypium</taxon>
    </lineage>
</organism>
<proteinExistence type="predicted"/>
<gene>
    <name evidence="1" type="ORF">J1N35_022482</name>
</gene>
<keyword evidence="2" id="KW-1185">Reference proteome</keyword>
<name>A0A9D3VGV3_9ROSI</name>